<evidence type="ECO:0000313" key="2">
    <source>
        <dbReference type="Proteomes" id="UP000823844"/>
    </source>
</evidence>
<evidence type="ECO:0000313" key="1">
    <source>
        <dbReference type="EMBL" id="MBU3829082.1"/>
    </source>
</evidence>
<dbReference type="Pfam" id="PF10978">
    <property type="entry name" value="DUF2785"/>
    <property type="match status" value="1"/>
</dbReference>
<sequence>MKIQELKDKLTESTPIYTNEEINWMLNHIGDPDSLIRDSLVCNSLGKGFLEENFSLDQAHFMIEKIKTKNTLFYKIDETGIPTLTRSFTCLFWDLIIKVNNDSESEYFKILTDSEEKELFKNLLVYLSKESDFTGFSKKYGWFHAVAHCSDAIADGMKSDNFDPEMAHLFLSSTYKMLNRVDRRFIDGEEYRLSDVFIEAFKNQKISNEDFISWIKSFDFNPYAPDLIEFYRFNNVKSLLENIYVKLNSLSLLNVSIKDYIEEHFSKKE</sequence>
<reference evidence="1" key="2">
    <citation type="submission" date="2021-04" db="EMBL/GenBank/DDBJ databases">
        <authorList>
            <person name="Gilroy R."/>
        </authorList>
    </citation>
    <scope>NUCLEOTIDE SEQUENCE</scope>
    <source>
        <strain evidence="1">F6-686</strain>
    </source>
</reference>
<organism evidence="1 2">
    <name type="scientific">Candidatus Lactobacillus pullistercoris</name>
    <dbReference type="NCBI Taxonomy" id="2838636"/>
    <lineage>
        <taxon>Bacteria</taxon>
        <taxon>Bacillati</taxon>
        <taxon>Bacillota</taxon>
        <taxon>Bacilli</taxon>
        <taxon>Lactobacillales</taxon>
        <taxon>Lactobacillaceae</taxon>
        <taxon>Lactobacillus</taxon>
    </lineage>
</organism>
<dbReference type="AlphaFoldDB" id="A0A9E2NUA1"/>
<name>A0A9E2NUA1_9LACO</name>
<accession>A0A9E2NUA1</accession>
<reference evidence="1" key="1">
    <citation type="journal article" date="2021" name="PeerJ">
        <title>Extensive microbial diversity within the chicken gut microbiome revealed by metagenomics and culture.</title>
        <authorList>
            <person name="Gilroy R."/>
            <person name="Ravi A."/>
            <person name="Getino M."/>
            <person name="Pursley I."/>
            <person name="Horton D.L."/>
            <person name="Alikhan N.F."/>
            <person name="Baker D."/>
            <person name="Gharbi K."/>
            <person name="Hall N."/>
            <person name="Watson M."/>
            <person name="Adriaenssens E.M."/>
            <person name="Foster-Nyarko E."/>
            <person name="Jarju S."/>
            <person name="Secka A."/>
            <person name="Antonio M."/>
            <person name="Oren A."/>
            <person name="Chaudhuri R.R."/>
            <person name="La Ragione R."/>
            <person name="Hildebrand F."/>
            <person name="Pallen M.J."/>
        </authorList>
    </citation>
    <scope>NUCLEOTIDE SEQUENCE</scope>
    <source>
        <strain evidence="1">F6-686</strain>
    </source>
</reference>
<dbReference type="InterPro" id="IPR021247">
    <property type="entry name" value="DUF2785"/>
</dbReference>
<dbReference type="EMBL" id="JAHLFT010000105">
    <property type="protein sequence ID" value="MBU3829082.1"/>
    <property type="molecule type" value="Genomic_DNA"/>
</dbReference>
<protein>
    <submittedName>
        <fullName evidence="1">DUF2785 domain-containing protein</fullName>
    </submittedName>
</protein>
<proteinExistence type="predicted"/>
<comment type="caution">
    <text evidence="1">The sequence shown here is derived from an EMBL/GenBank/DDBJ whole genome shotgun (WGS) entry which is preliminary data.</text>
</comment>
<dbReference type="Proteomes" id="UP000823844">
    <property type="component" value="Unassembled WGS sequence"/>
</dbReference>
<gene>
    <name evidence="1" type="ORF">H9806_08220</name>
</gene>